<comment type="similarity">
    <text evidence="1">Belongs to the ARG7 family.</text>
</comment>
<name>A0A835H8N7_9MAGN</name>
<evidence type="ECO:0000256" key="1">
    <source>
        <dbReference type="ARBA" id="ARBA00006974"/>
    </source>
</evidence>
<protein>
    <recommendedName>
        <fullName evidence="4">Small auxin up regulated protein</fullName>
    </recommendedName>
</protein>
<sequence length="111" mass="13043">MKISTHPIFRLKHVMQKLQRVLLSSAWWEFYCKEWDQRISMAKEGCFAVLTMNDKKSKKFLVALSYLNHPAFQKLLEETELEFGFDQPGVLVVPCEASELQRILSEEVFCE</sequence>
<dbReference type="PANTHER" id="PTHR31374:SF275">
    <property type="entry name" value="AUXIN-INDUCED PROTEIN 6B-LIKE"/>
    <property type="match status" value="1"/>
</dbReference>
<dbReference type="PANTHER" id="PTHR31374">
    <property type="entry name" value="AUXIN-INDUCED PROTEIN-LIKE-RELATED"/>
    <property type="match status" value="1"/>
</dbReference>
<organism evidence="2 3">
    <name type="scientific">Coptis chinensis</name>
    <dbReference type="NCBI Taxonomy" id="261450"/>
    <lineage>
        <taxon>Eukaryota</taxon>
        <taxon>Viridiplantae</taxon>
        <taxon>Streptophyta</taxon>
        <taxon>Embryophyta</taxon>
        <taxon>Tracheophyta</taxon>
        <taxon>Spermatophyta</taxon>
        <taxon>Magnoliopsida</taxon>
        <taxon>Ranunculales</taxon>
        <taxon>Ranunculaceae</taxon>
        <taxon>Coptidoideae</taxon>
        <taxon>Coptis</taxon>
    </lineage>
</organism>
<evidence type="ECO:0000313" key="3">
    <source>
        <dbReference type="Proteomes" id="UP000631114"/>
    </source>
</evidence>
<keyword evidence="3" id="KW-1185">Reference proteome</keyword>
<evidence type="ECO:0000313" key="2">
    <source>
        <dbReference type="EMBL" id="KAF9594711.1"/>
    </source>
</evidence>
<evidence type="ECO:0008006" key="4">
    <source>
        <dbReference type="Google" id="ProtNLM"/>
    </source>
</evidence>
<dbReference type="InterPro" id="IPR003676">
    <property type="entry name" value="SAUR_fam"/>
</dbReference>
<dbReference type="Proteomes" id="UP000631114">
    <property type="component" value="Unassembled WGS sequence"/>
</dbReference>
<dbReference type="EMBL" id="JADFTS010000008">
    <property type="protein sequence ID" value="KAF9594711.1"/>
    <property type="molecule type" value="Genomic_DNA"/>
</dbReference>
<reference evidence="2 3" key="1">
    <citation type="submission" date="2020-10" db="EMBL/GenBank/DDBJ databases">
        <title>The Coptis chinensis genome and diversification of protoberbering-type alkaloids.</title>
        <authorList>
            <person name="Wang B."/>
            <person name="Shu S."/>
            <person name="Song C."/>
            <person name="Liu Y."/>
        </authorList>
    </citation>
    <scope>NUCLEOTIDE SEQUENCE [LARGE SCALE GENOMIC DNA]</scope>
    <source>
        <strain evidence="2">HL-2020</strain>
        <tissue evidence="2">Leaf</tissue>
    </source>
</reference>
<accession>A0A835H8N7</accession>
<comment type="caution">
    <text evidence="2">The sequence shown here is derived from an EMBL/GenBank/DDBJ whole genome shotgun (WGS) entry which is preliminary data.</text>
</comment>
<gene>
    <name evidence="2" type="ORF">IFM89_034694</name>
</gene>
<dbReference type="AlphaFoldDB" id="A0A835H8N7"/>
<dbReference type="GO" id="GO:0009733">
    <property type="term" value="P:response to auxin"/>
    <property type="evidence" value="ECO:0007669"/>
    <property type="project" value="InterPro"/>
</dbReference>
<dbReference type="Pfam" id="PF02519">
    <property type="entry name" value="Auxin_inducible"/>
    <property type="match status" value="1"/>
</dbReference>
<dbReference type="OrthoDB" id="1930622at2759"/>
<proteinExistence type="inferred from homology"/>